<dbReference type="InterPro" id="IPR022916">
    <property type="entry name" value="UPF0349"/>
</dbReference>
<organism evidence="2 3">
    <name type="scientific">Saccharococcus caldoxylosilyticus</name>
    <dbReference type="NCBI Taxonomy" id="81408"/>
    <lineage>
        <taxon>Bacteria</taxon>
        <taxon>Bacillati</taxon>
        <taxon>Bacillota</taxon>
        <taxon>Bacilli</taxon>
        <taxon>Bacillales</taxon>
        <taxon>Anoxybacillaceae</taxon>
        <taxon>Saccharococcus</taxon>
    </lineage>
</organism>
<evidence type="ECO:0000256" key="1">
    <source>
        <dbReference type="HAMAP-Rule" id="MF_01542"/>
    </source>
</evidence>
<dbReference type="InterPro" id="IPR009910">
    <property type="entry name" value="DUF1450"/>
</dbReference>
<proteinExistence type="inferred from homology"/>
<name>A0A150KWW5_9BACL</name>
<dbReference type="Proteomes" id="UP000075455">
    <property type="component" value="Unassembled WGS sequence"/>
</dbReference>
<reference evidence="2 3" key="1">
    <citation type="submission" date="2016-01" db="EMBL/GenBank/DDBJ databases">
        <title>Draft Genome Sequences of Seven Thermophilic Sporeformers Isolated from Foods.</title>
        <authorList>
            <person name="Berendsen E.M."/>
            <person name="Wells-Bennik M.H."/>
            <person name="Krawcyk A.O."/>
            <person name="De Jong A."/>
            <person name="Holsappel S."/>
            <person name="Eijlander R.T."/>
            <person name="Kuipers O.P."/>
        </authorList>
    </citation>
    <scope>NUCLEOTIDE SEQUENCE [LARGE SCALE GENOMIC DNA]</scope>
    <source>
        <strain evidence="2 3">B4119</strain>
    </source>
</reference>
<comment type="similarity">
    <text evidence="1">Belongs to the UPF0349 family.</text>
</comment>
<gene>
    <name evidence="2" type="ORF">B4119_3381</name>
</gene>
<dbReference type="NCBIfam" id="NF010190">
    <property type="entry name" value="PRK13669.1"/>
    <property type="match status" value="1"/>
</dbReference>
<dbReference type="STRING" id="81408.B4119_3381"/>
<sequence>MITVDKRKNISCLLKTNEVFQLTFAEKIATMKGSRKVRKAMIKPIIEFCISNLASGSQKALEILEKDPNLDIIEYNCLSYCTRCAETLFALVNGEFVSGETPEQLVENIYRYLEENLMF</sequence>
<comment type="caution">
    <text evidence="2">The sequence shown here is derived from an EMBL/GenBank/DDBJ whole genome shotgun (WGS) entry which is preliminary data.</text>
</comment>
<dbReference type="PATRIC" id="fig|81408.3.peg.2378"/>
<accession>A0A150KWW5</accession>
<dbReference type="HAMAP" id="MF_01542">
    <property type="entry name" value="UPF0349"/>
    <property type="match status" value="1"/>
</dbReference>
<evidence type="ECO:0000313" key="2">
    <source>
        <dbReference type="EMBL" id="KYD04309.1"/>
    </source>
</evidence>
<evidence type="ECO:0000313" key="3">
    <source>
        <dbReference type="Proteomes" id="UP000075455"/>
    </source>
</evidence>
<dbReference type="eggNOG" id="COG4844">
    <property type="taxonomic scope" value="Bacteria"/>
</dbReference>
<dbReference type="EMBL" id="LQYS01000137">
    <property type="protein sequence ID" value="KYD04309.1"/>
    <property type="molecule type" value="Genomic_DNA"/>
</dbReference>
<dbReference type="AlphaFoldDB" id="A0A150KWW5"/>
<protein>
    <recommendedName>
        <fullName evidence="1">UPF0349 protein B4119_3381</fullName>
    </recommendedName>
</protein>
<dbReference type="Pfam" id="PF07293">
    <property type="entry name" value="DUF1450"/>
    <property type="match status" value="1"/>
</dbReference>